<keyword evidence="2" id="KW-1185">Reference proteome</keyword>
<sequence>GGEIRVTKKMKRYFWHKYYEATGSFGRRKNGEKRKDKRTVQLTGEAEFWKFMALKKEGSMIKIPRRRFLGVSPEVEKAVREIIEENITEYFNVEFDIRRK</sequence>
<protein>
    <submittedName>
        <fullName evidence="1">Phage morphogenesis protein</fullName>
    </submittedName>
</protein>
<reference evidence="1 2" key="1">
    <citation type="submission" date="2024-05" db="EMBL/GenBank/DDBJ databases">
        <title>Human gut microbiome strain richness.</title>
        <authorList>
            <person name="Chen-Liaw A."/>
        </authorList>
    </citation>
    <scope>NUCLEOTIDE SEQUENCE [LARGE SCALE GENOMIC DNA]</scope>
    <source>
        <strain evidence="1 2">1001271st1_B1_1001271B_150615</strain>
    </source>
</reference>
<accession>A0ABV0I210</accession>
<name>A0ABV0I210_9BACE</name>
<evidence type="ECO:0000313" key="1">
    <source>
        <dbReference type="EMBL" id="MEO4940062.1"/>
    </source>
</evidence>
<proteinExistence type="predicted"/>
<evidence type="ECO:0000313" key="2">
    <source>
        <dbReference type="Proteomes" id="UP001491715"/>
    </source>
</evidence>
<dbReference type="Proteomes" id="UP001491715">
    <property type="component" value="Unassembled WGS sequence"/>
</dbReference>
<dbReference type="EMBL" id="JBDQBE010000060">
    <property type="protein sequence ID" value="MEO4940062.1"/>
    <property type="molecule type" value="Genomic_DNA"/>
</dbReference>
<comment type="caution">
    <text evidence="1">The sequence shown here is derived from an EMBL/GenBank/DDBJ whole genome shotgun (WGS) entry which is preliminary data.</text>
</comment>
<gene>
    <name evidence="1" type="ORF">ABHZ06_19715</name>
</gene>
<organism evidence="1 2">
    <name type="scientific">Bacteroides humanifaecis</name>
    <dbReference type="NCBI Taxonomy" id="2792859"/>
    <lineage>
        <taxon>Bacteria</taxon>
        <taxon>Pseudomonadati</taxon>
        <taxon>Bacteroidota</taxon>
        <taxon>Bacteroidia</taxon>
        <taxon>Bacteroidales</taxon>
        <taxon>Bacteroidaceae</taxon>
        <taxon>Bacteroides</taxon>
    </lineage>
</organism>
<feature type="non-terminal residue" evidence="1">
    <location>
        <position position="1"/>
    </location>
</feature>